<gene>
    <name evidence="2" type="ORF">RISK_005404</name>
</gene>
<keyword evidence="3" id="KW-1185">Reference proteome</keyword>
<protein>
    <submittedName>
        <fullName evidence="2">Uncharacterized protein</fullName>
    </submittedName>
</protein>
<dbReference type="PATRIC" id="fig|595434.4.peg.5133"/>
<sequence>MHWTRIYRFSIVGTGIVACRDHIAVANPALPLGQANKCNAQHEHSQQDTGMRNRPAKPFEGG</sequence>
<dbReference type="Proteomes" id="UP000036367">
    <property type="component" value="Unassembled WGS sequence"/>
</dbReference>
<reference evidence="2" key="1">
    <citation type="submission" date="2015-05" db="EMBL/GenBank/DDBJ databases">
        <title>Permanent draft genome of Rhodopirellula islandicus K833.</title>
        <authorList>
            <person name="Kizina J."/>
            <person name="Richter M."/>
            <person name="Glockner F.O."/>
            <person name="Harder J."/>
        </authorList>
    </citation>
    <scope>NUCLEOTIDE SEQUENCE [LARGE SCALE GENOMIC DNA]</scope>
    <source>
        <strain evidence="2">K833</strain>
    </source>
</reference>
<dbReference type="PROSITE" id="PS51257">
    <property type="entry name" value="PROKAR_LIPOPROTEIN"/>
    <property type="match status" value="1"/>
</dbReference>
<dbReference type="EMBL" id="LECT01000044">
    <property type="protein sequence ID" value="KLU02338.1"/>
    <property type="molecule type" value="Genomic_DNA"/>
</dbReference>
<name>A0A0J1B6W9_RHOIS</name>
<evidence type="ECO:0000313" key="2">
    <source>
        <dbReference type="EMBL" id="KLU02338.1"/>
    </source>
</evidence>
<evidence type="ECO:0000313" key="3">
    <source>
        <dbReference type="Proteomes" id="UP000036367"/>
    </source>
</evidence>
<proteinExistence type="predicted"/>
<accession>A0A0J1B6W9</accession>
<organism evidence="2 3">
    <name type="scientific">Rhodopirellula islandica</name>
    <dbReference type="NCBI Taxonomy" id="595434"/>
    <lineage>
        <taxon>Bacteria</taxon>
        <taxon>Pseudomonadati</taxon>
        <taxon>Planctomycetota</taxon>
        <taxon>Planctomycetia</taxon>
        <taxon>Pirellulales</taxon>
        <taxon>Pirellulaceae</taxon>
        <taxon>Rhodopirellula</taxon>
    </lineage>
</organism>
<comment type="caution">
    <text evidence="2">The sequence shown here is derived from an EMBL/GenBank/DDBJ whole genome shotgun (WGS) entry which is preliminary data.</text>
</comment>
<dbReference type="STRING" id="595434.RISK_005404"/>
<dbReference type="AlphaFoldDB" id="A0A0J1B6W9"/>
<evidence type="ECO:0000256" key="1">
    <source>
        <dbReference type="SAM" id="MobiDB-lite"/>
    </source>
</evidence>
<feature type="region of interest" description="Disordered" evidence="1">
    <location>
        <begin position="37"/>
        <end position="62"/>
    </location>
</feature>